<keyword evidence="3" id="KW-1185">Reference proteome</keyword>
<sequence length="59" mass="6627">MSSRPRGRRPRQQPGPGFGRDVRVHTGASSHAALARWFARHLADQHERPRRPGHAAAVR</sequence>
<dbReference type="EMBL" id="SPHZ02000007">
    <property type="protein sequence ID" value="KAF0905675.1"/>
    <property type="molecule type" value="Genomic_DNA"/>
</dbReference>
<protein>
    <submittedName>
        <fullName evidence="2">Uncharacterized protein</fullName>
    </submittedName>
</protein>
<feature type="compositionally biased region" description="Basic residues" evidence="1">
    <location>
        <begin position="1"/>
        <end position="11"/>
    </location>
</feature>
<feature type="region of interest" description="Disordered" evidence="1">
    <location>
        <begin position="1"/>
        <end position="30"/>
    </location>
</feature>
<accession>A0A6G1CYG2</accession>
<gene>
    <name evidence="2" type="ORF">E2562_008757</name>
</gene>
<comment type="caution">
    <text evidence="2">The sequence shown here is derived from an EMBL/GenBank/DDBJ whole genome shotgun (WGS) entry which is preliminary data.</text>
</comment>
<reference evidence="2 3" key="1">
    <citation type="submission" date="2019-11" db="EMBL/GenBank/DDBJ databases">
        <title>Whole genome sequence of Oryza granulata.</title>
        <authorList>
            <person name="Li W."/>
        </authorList>
    </citation>
    <scope>NUCLEOTIDE SEQUENCE [LARGE SCALE GENOMIC DNA]</scope>
    <source>
        <strain evidence="3">cv. Menghai</strain>
        <tissue evidence="2">Leaf</tissue>
    </source>
</reference>
<name>A0A6G1CYG2_9ORYZ</name>
<evidence type="ECO:0000313" key="2">
    <source>
        <dbReference type="EMBL" id="KAF0905675.1"/>
    </source>
</evidence>
<dbReference type="Proteomes" id="UP000479710">
    <property type="component" value="Unassembled WGS sequence"/>
</dbReference>
<dbReference type="AlphaFoldDB" id="A0A6G1CYG2"/>
<proteinExistence type="predicted"/>
<evidence type="ECO:0000256" key="1">
    <source>
        <dbReference type="SAM" id="MobiDB-lite"/>
    </source>
</evidence>
<organism evidence="2 3">
    <name type="scientific">Oryza meyeriana var. granulata</name>
    <dbReference type="NCBI Taxonomy" id="110450"/>
    <lineage>
        <taxon>Eukaryota</taxon>
        <taxon>Viridiplantae</taxon>
        <taxon>Streptophyta</taxon>
        <taxon>Embryophyta</taxon>
        <taxon>Tracheophyta</taxon>
        <taxon>Spermatophyta</taxon>
        <taxon>Magnoliopsida</taxon>
        <taxon>Liliopsida</taxon>
        <taxon>Poales</taxon>
        <taxon>Poaceae</taxon>
        <taxon>BOP clade</taxon>
        <taxon>Oryzoideae</taxon>
        <taxon>Oryzeae</taxon>
        <taxon>Oryzinae</taxon>
        <taxon>Oryza</taxon>
        <taxon>Oryza meyeriana</taxon>
    </lineage>
</organism>
<evidence type="ECO:0000313" key="3">
    <source>
        <dbReference type="Proteomes" id="UP000479710"/>
    </source>
</evidence>